<dbReference type="InterPro" id="IPR040661">
    <property type="entry name" value="LZ3wCH"/>
</dbReference>
<feature type="coiled-coil region" evidence="6">
    <location>
        <begin position="77"/>
        <end position="145"/>
    </location>
</feature>
<evidence type="ECO:0000256" key="5">
    <source>
        <dbReference type="PIRNR" id="PIRNR026991"/>
    </source>
</evidence>
<dbReference type="InterPro" id="IPR005647">
    <property type="entry name" value="Mnd1"/>
</dbReference>
<evidence type="ECO:0000259" key="7">
    <source>
        <dbReference type="Pfam" id="PF03962"/>
    </source>
</evidence>
<comment type="similarity">
    <text evidence="2 5">Belongs to the MND1 family.</text>
</comment>
<feature type="domain" description="Leucine zipper with capping helix" evidence="8">
    <location>
        <begin position="150"/>
        <end position="205"/>
    </location>
</feature>
<dbReference type="AlphaFoldDB" id="A0A7S0IHQ8"/>
<dbReference type="InterPro" id="IPR040453">
    <property type="entry name" value="Mnd1_HTH"/>
</dbReference>
<accession>A0A7S0IHQ8</accession>
<dbReference type="GO" id="GO:0003690">
    <property type="term" value="F:double-stranded DNA binding"/>
    <property type="evidence" value="ECO:0007669"/>
    <property type="project" value="InterPro"/>
</dbReference>
<sequence length="206" mass="23301">MPPRGMSAEDKRKTVLHLFHESAKPWLLKDVEKAAAKRGVVFQAVKDVVQSLIDDSLVHVDKIGTSNWYWSFPGEASAKLRHEVGSMDAQIAALEAECAQLDERLEKAAAEFPQTEERQMAEVMLQSATDENDRLKKELESFASGDAAVLETIRGGKENCHEAVNRWTDNTFLLKSWVEKKCGDREQAAKFFKEHGVNFNNFDYLE</sequence>
<comment type="function">
    <text evidence="5">Required for proper homologous chromosome pairing and efficient cross-over and intragenic recombination during meiosis.</text>
</comment>
<evidence type="ECO:0000259" key="8">
    <source>
        <dbReference type="Pfam" id="PF18517"/>
    </source>
</evidence>
<dbReference type="Pfam" id="PF18517">
    <property type="entry name" value="LZ3wCH"/>
    <property type="match status" value="1"/>
</dbReference>
<proteinExistence type="inferred from homology"/>
<feature type="domain" description="Mnd1 HTH" evidence="7">
    <location>
        <begin position="15"/>
        <end position="73"/>
    </location>
</feature>
<evidence type="ECO:0000313" key="9">
    <source>
        <dbReference type="EMBL" id="CAD8522245.1"/>
    </source>
</evidence>
<evidence type="ECO:0000256" key="4">
    <source>
        <dbReference type="ARBA" id="ARBA00023242"/>
    </source>
</evidence>
<dbReference type="Pfam" id="PF03962">
    <property type="entry name" value="Mnd1"/>
    <property type="match status" value="1"/>
</dbReference>
<dbReference type="GO" id="GO:0005634">
    <property type="term" value="C:nucleus"/>
    <property type="evidence" value="ECO:0007669"/>
    <property type="project" value="UniProtKB-SubCell"/>
</dbReference>
<comment type="subcellular location">
    <subcellularLocation>
        <location evidence="1 5">Nucleus</location>
    </subcellularLocation>
</comment>
<evidence type="ECO:0000256" key="3">
    <source>
        <dbReference type="ARBA" id="ARBA00023054"/>
    </source>
</evidence>
<dbReference type="PIRSF" id="PIRSF026991">
    <property type="entry name" value="Mnd1"/>
    <property type="match status" value="1"/>
</dbReference>
<dbReference type="EMBL" id="HBEQ01011780">
    <property type="protein sequence ID" value="CAD8522245.1"/>
    <property type="molecule type" value="Transcribed_RNA"/>
</dbReference>
<reference evidence="9" key="1">
    <citation type="submission" date="2021-01" db="EMBL/GenBank/DDBJ databases">
        <authorList>
            <person name="Corre E."/>
            <person name="Pelletier E."/>
            <person name="Niang G."/>
            <person name="Scheremetjew M."/>
            <person name="Finn R."/>
            <person name="Kale V."/>
            <person name="Holt S."/>
            <person name="Cochrane G."/>
            <person name="Meng A."/>
            <person name="Brown T."/>
            <person name="Cohen L."/>
        </authorList>
    </citation>
    <scope>NUCLEOTIDE SEQUENCE</scope>
    <source>
        <strain evidence="9">CCMP1723</strain>
    </source>
</reference>
<protein>
    <recommendedName>
        <fullName evidence="5">Meiotic nuclear division protein 1 homolog</fullName>
    </recommendedName>
</protein>
<organism evidence="9">
    <name type="scientific">Micromonas pusilla</name>
    <name type="common">Picoplanktonic green alga</name>
    <name type="synonym">Chromulina pusilla</name>
    <dbReference type="NCBI Taxonomy" id="38833"/>
    <lineage>
        <taxon>Eukaryota</taxon>
        <taxon>Viridiplantae</taxon>
        <taxon>Chlorophyta</taxon>
        <taxon>Mamiellophyceae</taxon>
        <taxon>Mamiellales</taxon>
        <taxon>Mamiellaceae</taxon>
        <taxon>Micromonas</taxon>
    </lineage>
</organism>
<keyword evidence="4 5" id="KW-0539">Nucleus</keyword>
<evidence type="ECO:0000256" key="6">
    <source>
        <dbReference type="SAM" id="Coils"/>
    </source>
</evidence>
<gene>
    <name evidence="9" type="ORF">MCOM1403_LOCUS9477</name>
</gene>
<dbReference type="GO" id="GO:0007131">
    <property type="term" value="P:reciprocal meiotic recombination"/>
    <property type="evidence" value="ECO:0007669"/>
    <property type="project" value="InterPro"/>
</dbReference>
<keyword evidence="3 6" id="KW-0175">Coiled coil</keyword>
<evidence type="ECO:0000256" key="2">
    <source>
        <dbReference type="ARBA" id="ARBA00005981"/>
    </source>
</evidence>
<evidence type="ECO:0000256" key="1">
    <source>
        <dbReference type="ARBA" id="ARBA00004123"/>
    </source>
</evidence>
<name>A0A7S0IHQ8_MICPS</name>